<evidence type="ECO:0000313" key="2">
    <source>
        <dbReference type="Proteomes" id="UP001548189"/>
    </source>
</evidence>
<dbReference type="Pfam" id="PF07729">
    <property type="entry name" value="FCD"/>
    <property type="match status" value="1"/>
</dbReference>
<dbReference type="InterPro" id="IPR036390">
    <property type="entry name" value="WH_DNA-bd_sf"/>
</dbReference>
<dbReference type="InterPro" id="IPR008920">
    <property type="entry name" value="TF_FadR/GntR_C"/>
</dbReference>
<dbReference type="SUPFAM" id="SSF46785">
    <property type="entry name" value="Winged helix' DNA-binding domain"/>
    <property type="match status" value="1"/>
</dbReference>
<proteinExistence type="predicted"/>
<reference evidence="1 2" key="1">
    <citation type="submission" date="2024-06" db="EMBL/GenBank/DDBJ databases">
        <authorList>
            <person name="Li F."/>
        </authorList>
    </citation>
    <scope>NUCLEOTIDE SEQUENCE [LARGE SCALE GENOMIC DNA]</scope>
    <source>
        <strain evidence="1 2">GXAS 311</strain>
    </source>
</reference>
<dbReference type="InterPro" id="IPR036388">
    <property type="entry name" value="WH-like_DNA-bd_sf"/>
</dbReference>
<dbReference type="PANTHER" id="PTHR43537:SF51">
    <property type="entry name" value="HTH-TYPE TRANSCRIPTIONAL REGULATOR LGOR-RELATED"/>
    <property type="match status" value="1"/>
</dbReference>
<gene>
    <name evidence="1" type="ORF">ABVT43_17025</name>
</gene>
<evidence type="ECO:0000313" key="1">
    <source>
        <dbReference type="EMBL" id="MET1256848.1"/>
    </source>
</evidence>
<keyword evidence="2" id="KW-1185">Reference proteome</keyword>
<dbReference type="SMART" id="SM00895">
    <property type="entry name" value="FCD"/>
    <property type="match status" value="1"/>
</dbReference>
<dbReference type="EMBL" id="JBEVCJ010000029">
    <property type="protein sequence ID" value="MET1256848.1"/>
    <property type="molecule type" value="Genomic_DNA"/>
</dbReference>
<dbReference type="Proteomes" id="UP001548189">
    <property type="component" value="Unassembled WGS sequence"/>
</dbReference>
<comment type="caution">
    <text evidence="1">The sequence shown here is derived from an EMBL/GenBank/DDBJ whole genome shotgun (WGS) entry which is preliminary data.</text>
</comment>
<dbReference type="SUPFAM" id="SSF48008">
    <property type="entry name" value="GntR ligand-binding domain-like"/>
    <property type="match status" value="1"/>
</dbReference>
<dbReference type="Gene3D" id="1.10.10.10">
    <property type="entry name" value="Winged helix-like DNA-binding domain superfamily/Winged helix DNA-binding domain"/>
    <property type="match status" value="1"/>
</dbReference>
<sequence>MTTKVTDTIKQDLTHQIRTYSKLPFRLTLGSIADYYSVSLTPIRQVIDELIEENIINRKANGRLERMVIPSGNVQPEENAEFTKPLKATSYLDEKITDDIVKLCLENHSEYLREEATAKKYTTGRTIIRQVFSRLAGTGLIEHVPRCGWKVRSFRQKDMQDYLEIRENLEVKALQLARPYMNKNVLIKMRDGNVVNDNADLSQIDNRLHDYWINLCDNFYIQDFFKRHGEFYTALFDYASVDICVKSGMAQEHRDILNALIEDDIQGAEIALRTHIRDQKENVLRLINLRKQTS</sequence>
<dbReference type="PANTHER" id="PTHR43537">
    <property type="entry name" value="TRANSCRIPTIONAL REGULATOR, GNTR FAMILY"/>
    <property type="match status" value="1"/>
</dbReference>
<name>A0ABV2BY35_9GAMM</name>
<protein>
    <submittedName>
        <fullName evidence="1">FCD domain-containing protein</fullName>
    </submittedName>
</protein>
<organism evidence="1 2">
    <name type="scientific">Aliikangiella maris</name>
    <dbReference type="NCBI Taxonomy" id="3162458"/>
    <lineage>
        <taxon>Bacteria</taxon>
        <taxon>Pseudomonadati</taxon>
        <taxon>Pseudomonadota</taxon>
        <taxon>Gammaproteobacteria</taxon>
        <taxon>Oceanospirillales</taxon>
        <taxon>Pleioneaceae</taxon>
        <taxon>Aliikangiella</taxon>
    </lineage>
</organism>
<accession>A0ABV2BY35</accession>
<dbReference type="Gene3D" id="1.20.120.530">
    <property type="entry name" value="GntR ligand-binding domain-like"/>
    <property type="match status" value="1"/>
</dbReference>
<dbReference type="InterPro" id="IPR011711">
    <property type="entry name" value="GntR_C"/>
</dbReference>